<organism evidence="3">
    <name type="scientific">marine sediment metagenome</name>
    <dbReference type="NCBI Taxonomy" id="412755"/>
    <lineage>
        <taxon>unclassified sequences</taxon>
        <taxon>metagenomes</taxon>
        <taxon>ecological metagenomes</taxon>
    </lineage>
</organism>
<evidence type="ECO:0000256" key="1">
    <source>
        <dbReference type="ARBA" id="ARBA00023125"/>
    </source>
</evidence>
<dbReference type="SUPFAM" id="SSF46894">
    <property type="entry name" value="C-terminal effector domain of the bipartite response regulators"/>
    <property type="match status" value="1"/>
</dbReference>
<evidence type="ECO:0000313" key="3">
    <source>
        <dbReference type="EMBL" id="GAH22317.1"/>
    </source>
</evidence>
<feature type="non-terminal residue" evidence="3">
    <location>
        <position position="1"/>
    </location>
</feature>
<sequence length="137" mass="15601">TSASHNLKPVSASSPSITVNRNLQSVAILQIDKHRPDRIIFEGEKIEVTATEFSLINLLALHNGQVMSYEDIVKKLWGPETNAIYSRVNYHFSKIRSTILKTIGKSKRNKDKVKNIFKVISRRGIMLNLEEDKLKIN</sequence>
<dbReference type="Gene3D" id="1.10.10.10">
    <property type="entry name" value="Winged helix-like DNA-binding domain superfamily/Winged helix DNA-binding domain"/>
    <property type="match status" value="1"/>
</dbReference>
<protein>
    <recommendedName>
        <fullName evidence="2">OmpR/PhoB-type domain-containing protein</fullName>
    </recommendedName>
</protein>
<dbReference type="InterPro" id="IPR001867">
    <property type="entry name" value="OmpR/PhoB-type_DNA-bd"/>
</dbReference>
<dbReference type="AlphaFoldDB" id="X1DQ47"/>
<proteinExistence type="predicted"/>
<name>X1DQ47_9ZZZZ</name>
<dbReference type="InterPro" id="IPR036388">
    <property type="entry name" value="WH-like_DNA-bd_sf"/>
</dbReference>
<dbReference type="GO" id="GO:0000160">
    <property type="term" value="P:phosphorelay signal transduction system"/>
    <property type="evidence" value="ECO:0007669"/>
    <property type="project" value="InterPro"/>
</dbReference>
<dbReference type="GO" id="GO:0006355">
    <property type="term" value="P:regulation of DNA-templated transcription"/>
    <property type="evidence" value="ECO:0007669"/>
    <property type="project" value="InterPro"/>
</dbReference>
<accession>X1DQ47</accession>
<dbReference type="InterPro" id="IPR016032">
    <property type="entry name" value="Sig_transdc_resp-reg_C-effctor"/>
</dbReference>
<dbReference type="Pfam" id="PF00486">
    <property type="entry name" value="Trans_reg_C"/>
    <property type="match status" value="1"/>
</dbReference>
<gene>
    <name evidence="3" type="ORF">S03H2_09216</name>
</gene>
<evidence type="ECO:0000259" key="2">
    <source>
        <dbReference type="PROSITE" id="PS51755"/>
    </source>
</evidence>
<dbReference type="GO" id="GO:0003677">
    <property type="term" value="F:DNA binding"/>
    <property type="evidence" value="ECO:0007669"/>
    <property type="project" value="UniProtKB-KW"/>
</dbReference>
<feature type="domain" description="OmpR/PhoB-type" evidence="2">
    <location>
        <begin position="14"/>
        <end position="129"/>
    </location>
</feature>
<keyword evidence="1" id="KW-0238">DNA-binding</keyword>
<reference evidence="3" key="1">
    <citation type="journal article" date="2014" name="Front. Microbiol.">
        <title>High frequency of phylogenetically diverse reductive dehalogenase-homologous genes in deep subseafloor sedimentary metagenomes.</title>
        <authorList>
            <person name="Kawai M."/>
            <person name="Futagami T."/>
            <person name="Toyoda A."/>
            <person name="Takaki Y."/>
            <person name="Nishi S."/>
            <person name="Hori S."/>
            <person name="Arai W."/>
            <person name="Tsubouchi T."/>
            <person name="Morono Y."/>
            <person name="Uchiyama I."/>
            <person name="Ito T."/>
            <person name="Fujiyama A."/>
            <person name="Inagaki F."/>
            <person name="Takami H."/>
        </authorList>
    </citation>
    <scope>NUCLEOTIDE SEQUENCE</scope>
    <source>
        <strain evidence="3">Expedition CK06-06</strain>
    </source>
</reference>
<dbReference type="EMBL" id="BARU01004635">
    <property type="protein sequence ID" value="GAH22317.1"/>
    <property type="molecule type" value="Genomic_DNA"/>
</dbReference>
<dbReference type="PROSITE" id="PS51755">
    <property type="entry name" value="OMPR_PHOB"/>
    <property type="match status" value="1"/>
</dbReference>
<comment type="caution">
    <text evidence="3">The sequence shown here is derived from an EMBL/GenBank/DDBJ whole genome shotgun (WGS) entry which is preliminary data.</text>
</comment>